<evidence type="ECO:0000313" key="1">
    <source>
        <dbReference type="EMBL" id="EGC39934.1"/>
    </source>
</evidence>
<sequence>MALKGAGSLNEQSVALITSEKEKINQIRSFEDSHHYINFSRSQNPCLSLVDTRLSTLVLEYNPSTIQHIAGFFDLCSLMVSKTDISGFNLQIASIMSSFLPTNIKNLSFERETALKEKLAMTFSNSTVLNETFRIQNVKSVKRYLTISVTNKTFNACRIFAFSDVKKGFSISNLNYLFY</sequence>
<proteinExistence type="predicted"/>
<evidence type="ECO:0000313" key="2">
    <source>
        <dbReference type="Proteomes" id="UP000001064"/>
    </source>
</evidence>
<dbReference type="InterPro" id="IPR007778">
    <property type="entry name" value="Dict_REP"/>
</dbReference>
<organism evidence="1 2">
    <name type="scientific">Dictyostelium purpureum</name>
    <name type="common">Slime mold</name>
    <dbReference type="NCBI Taxonomy" id="5786"/>
    <lineage>
        <taxon>Eukaryota</taxon>
        <taxon>Amoebozoa</taxon>
        <taxon>Evosea</taxon>
        <taxon>Eumycetozoa</taxon>
        <taxon>Dictyostelia</taxon>
        <taxon>Dictyosteliales</taxon>
        <taxon>Dictyosteliaceae</taxon>
        <taxon>Dictyostelium</taxon>
    </lineage>
</organism>
<name>F0Z7Z9_DICPU</name>
<gene>
    <name evidence="1" type="ORF">DICPUDRAFT_74526</name>
</gene>
<dbReference type="KEGG" id="dpp:DICPUDRAFT_74526"/>
<dbReference type="EMBL" id="GL870949">
    <property type="protein sequence ID" value="EGC39934.1"/>
    <property type="molecule type" value="Genomic_DNA"/>
</dbReference>
<accession>F0Z7Z9</accession>
<reference evidence="2" key="1">
    <citation type="journal article" date="2011" name="Genome Biol.">
        <title>Comparative genomics of the social amoebae Dictyostelium discoideum and Dictyostelium purpureum.</title>
        <authorList>
            <consortium name="US DOE Joint Genome Institute (JGI-PGF)"/>
            <person name="Sucgang R."/>
            <person name="Kuo A."/>
            <person name="Tian X."/>
            <person name="Salerno W."/>
            <person name="Parikh A."/>
            <person name="Feasley C.L."/>
            <person name="Dalin E."/>
            <person name="Tu H."/>
            <person name="Huang E."/>
            <person name="Barry K."/>
            <person name="Lindquist E."/>
            <person name="Shapiro H."/>
            <person name="Bruce D."/>
            <person name="Schmutz J."/>
            <person name="Salamov A."/>
            <person name="Fey P."/>
            <person name="Gaudet P."/>
            <person name="Anjard C."/>
            <person name="Babu M.M."/>
            <person name="Basu S."/>
            <person name="Bushmanova Y."/>
            <person name="van der Wel H."/>
            <person name="Katoh-Kurasawa M."/>
            <person name="Dinh C."/>
            <person name="Coutinho P.M."/>
            <person name="Saito T."/>
            <person name="Elias M."/>
            <person name="Schaap P."/>
            <person name="Kay R.R."/>
            <person name="Henrissat B."/>
            <person name="Eichinger L."/>
            <person name="Rivero F."/>
            <person name="Putnam N.H."/>
            <person name="West C.M."/>
            <person name="Loomis W.F."/>
            <person name="Chisholm R.L."/>
            <person name="Shaulsky G."/>
            <person name="Strassmann J.E."/>
            <person name="Queller D.C."/>
            <person name="Kuspa A."/>
            <person name="Grigoriev I.V."/>
        </authorList>
    </citation>
    <scope>NUCLEOTIDE SEQUENCE [LARGE SCALE GENOMIC DNA]</scope>
    <source>
        <strain evidence="2">QSDP1</strain>
    </source>
</reference>
<dbReference type="VEuPathDB" id="AmoebaDB:DICPUDRAFT_74526"/>
<dbReference type="Proteomes" id="UP000001064">
    <property type="component" value="Unassembled WGS sequence"/>
</dbReference>
<dbReference type="OrthoDB" id="23766at2759"/>
<dbReference type="AlphaFoldDB" id="F0Z7Z9"/>
<dbReference type="RefSeq" id="XP_003283563.1">
    <property type="nucleotide sequence ID" value="XM_003283515.1"/>
</dbReference>
<dbReference type="InParanoid" id="F0Z7Z9"/>
<dbReference type="Pfam" id="PF05086">
    <property type="entry name" value="Dicty_REP"/>
    <property type="match status" value="1"/>
</dbReference>
<keyword evidence="2" id="KW-1185">Reference proteome</keyword>
<protein>
    <submittedName>
        <fullName evidence="1">Uncharacterized protein</fullName>
    </submittedName>
</protein>
<dbReference type="GeneID" id="10509437"/>